<feature type="transmembrane region" description="Helical" evidence="2">
    <location>
        <begin position="71"/>
        <end position="90"/>
    </location>
</feature>
<gene>
    <name evidence="3" type="ORF">H6P81_004031</name>
</gene>
<protein>
    <submittedName>
        <fullName evidence="3">Uncharacterized protein</fullName>
    </submittedName>
</protein>
<evidence type="ECO:0000256" key="2">
    <source>
        <dbReference type="SAM" id="Phobius"/>
    </source>
</evidence>
<evidence type="ECO:0000313" key="3">
    <source>
        <dbReference type="EMBL" id="KAG9459523.1"/>
    </source>
</evidence>
<evidence type="ECO:0000313" key="4">
    <source>
        <dbReference type="Proteomes" id="UP000825729"/>
    </source>
</evidence>
<keyword evidence="2" id="KW-0472">Membrane</keyword>
<sequence>MLTSLVSPVSIFPASLIPNRLVGARHSFVPVSNGCLFSSSQQCHFNPVRLRKPRSRSLVVTRAGPPSATTLLFAFLFPLSLLLATIFASIRISDKLDQDFLEEIATSDAFMNAEENEEEIQVPPVPDPAEAVPRTRNRPRREA</sequence>
<comment type="caution">
    <text evidence="3">The sequence shown here is derived from an EMBL/GenBank/DDBJ whole genome shotgun (WGS) entry which is preliminary data.</text>
</comment>
<accession>A0AAV7FF32</accession>
<name>A0AAV7FF32_ARIFI</name>
<keyword evidence="4" id="KW-1185">Reference proteome</keyword>
<keyword evidence="2" id="KW-0812">Transmembrane</keyword>
<dbReference type="AlphaFoldDB" id="A0AAV7FF32"/>
<dbReference type="Proteomes" id="UP000825729">
    <property type="component" value="Unassembled WGS sequence"/>
</dbReference>
<keyword evidence="2" id="KW-1133">Transmembrane helix</keyword>
<organism evidence="3 4">
    <name type="scientific">Aristolochia fimbriata</name>
    <name type="common">White veined hardy Dutchman's pipe vine</name>
    <dbReference type="NCBI Taxonomy" id="158543"/>
    <lineage>
        <taxon>Eukaryota</taxon>
        <taxon>Viridiplantae</taxon>
        <taxon>Streptophyta</taxon>
        <taxon>Embryophyta</taxon>
        <taxon>Tracheophyta</taxon>
        <taxon>Spermatophyta</taxon>
        <taxon>Magnoliopsida</taxon>
        <taxon>Magnoliidae</taxon>
        <taxon>Piperales</taxon>
        <taxon>Aristolochiaceae</taxon>
        <taxon>Aristolochia</taxon>
    </lineage>
</organism>
<dbReference type="PANTHER" id="PTHR37753">
    <property type="entry name" value="OS01G0940600 PROTEIN"/>
    <property type="match status" value="1"/>
</dbReference>
<proteinExistence type="predicted"/>
<feature type="region of interest" description="Disordered" evidence="1">
    <location>
        <begin position="112"/>
        <end position="143"/>
    </location>
</feature>
<evidence type="ECO:0000256" key="1">
    <source>
        <dbReference type="SAM" id="MobiDB-lite"/>
    </source>
</evidence>
<dbReference type="PANTHER" id="PTHR37753:SF1">
    <property type="entry name" value="OS01G0940600 PROTEIN"/>
    <property type="match status" value="1"/>
</dbReference>
<dbReference type="EMBL" id="JAINDJ010000002">
    <property type="protein sequence ID" value="KAG9459523.1"/>
    <property type="molecule type" value="Genomic_DNA"/>
</dbReference>
<reference evidence="3 4" key="1">
    <citation type="submission" date="2021-07" db="EMBL/GenBank/DDBJ databases">
        <title>The Aristolochia fimbriata genome: insights into angiosperm evolution, floral development and chemical biosynthesis.</title>
        <authorList>
            <person name="Jiao Y."/>
        </authorList>
    </citation>
    <scope>NUCLEOTIDE SEQUENCE [LARGE SCALE GENOMIC DNA]</scope>
    <source>
        <strain evidence="3">IBCAS-2021</strain>
        <tissue evidence="3">Leaf</tissue>
    </source>
</reference>